<organism evidence="1 2">
    <name type="scientific">Septoria linicola</name>
    <dbReference type="NCBI Taxonomy" id="215465"/>
    <lineage>
        <taxon>Eukaryota</taxon>
        <taxon>Fungi</taxon>
        <taxon>Dikarya</taxon>
        <taxon>Ascomycota</taxon>
        <taxon>Pezizomycotina</taxon>
        <taxon>Dothideomycetes</taxon>
        <taxon>Dothideomycetidae</taxon>
        <taxon>Mycosphaerellales</taxon>
        <taxon>Mycosphaerellaceae</taxon>
        <taxon>Septoria</taxon>
    </lineage>
</organism>
<keyword evidence="2" id="KW-1185">Reference proteome</keyword>
<evidence type="ECO:0000313" key="2">
    <source>
        <dbReference type="Proteomes" id="UP001056384"/>
    </source>
</evidence>
<accession>A0A9Q9EFP6</accession>
<dbReference type="InterPro" id="IPR054208">
    <property type="entry name" value="DUF6914"/>
</dbReference>
<dbReference type="Proteomes" id="UP001056384">
    <property type="component" value="Chromosome 1"/>
</dbReference>
<proteinExistence type="predicted"/>
<reference evidence="1" key="1">
    <citation type="submission" date="2022-06" db="EMBL/GenBank/DDBJ databases">
        <title>Complete genome sequences of two strains of the flax pathogen Septoria linicola.</title>
        <authorList>
            <person name="Lapalu N."/>
            <person name="Simon A."/>
            <person name="Demenou B."/>
            <person name="Paumier D."/>
            <person name="Guillot M.-P."/>
            <person name="Gout L."/>
            <person name="Valade R."/>
        </authorList>
    </citation>
    <scope>NUCLEOTIDE SEQUENCE</scope>
    <source>
        <strain evidence="1">SE15195</strain>
    </source>
</reference>
<name>A0A9Q9EFP6_9PEZI</name>
<evidence type="ECO:0000313" key="1">
    <source>
        <dbReference type="EMBL" id="USW48119.1"/>
    </source>
</evidence>
<dbReference type="AlphaFoldDB" id="A0A9Q9EFP6"/>
<dbReference type="EMBL" id="CP099418">
    <property type="protein sequence ID" value="USW48119.1"/>
    <property type="molecule type" value="Genomic_DNA"/>
</dbReference>
<dbReference type="Pfam" id="PF21858">
    <property type="entry name" value="DUF6914"/>
    <property type="match status" value="1"/>
</dbReference>
<gene>
    <name evidence="1" type="ORF">Slin15195_G014380</name>
</gene>
<sequence>MPRNKDRLYLALYSRPGGEKPVMPGKEDTHHWALLVGPKNETKSSQGTKCHAKDLIIFDDSAKGKETVKTGFQFEERQIWMTAIDLIVVRVLIAKVLDRDRLLDVLRGTRVKKHGDAGGWNSVTWTKDALDRLTREDGILGTSVIEFETVRHTAMWYVDEKTSQHRFDGKATGTFDKAKVPTWDLLHDRELEA</sequence>
<protein>
    <submittedName>
        <fullName evidence="1">Uncharacterized protein</fullName>
    </submittedName>
</protein>